<feature type="domain" description="Thiamine phosphate synthase/TenI" evidence="3">
    <location>
        <begin position="68"/>
        <end position="180"/>
    </location>
</feature>
<dbReference type="PANTHER" id="PTHR20857:SF15">
    <property type="entry name" value="THIAMINE-PHOSPHATE SYNTHASE"/>
    <property type="match status" value="1"/>
</dbReference>
<dbReference type="Gene3D" id="3.20.20.70">
    <property type="entry name" value="Aldolase class I"/>
    <property type="match status" value="1"/>
</dbReference>
<dbReference type="Pfam" id="PF02581">
    <property type="entry name" value="TMP-TENI"/>
    <property type="match status" value="1"/>
</dbReference>
<name>A0A6L9L4H5_9BACT</name>
<comment type="pathway">
    <text evidence="1">Cofactor biosynthesis; thiamine diphosphate biosynthesis.</text>
</comment>
<evidence type="ECO:0000313" key="5">
    <source>
        <dbReference type="Proteomes" id="UP000474175"/>
    </source>
</evidence>
<gene>
    <name evidence="4" type="ORF">GK108_10815</name>
</gene>
<comment type="caution">
    <text evidence="4">The sequence shown here is derived from an EMBL/GenBank/DDBJ whole genome shotgun (WGS) entry which is preliminary data.</text>
</comment>
<keyword evidence="2" id="KW-0784">Thiamine biosynthesis</keyword>
<reference evidence="4 5" key="1">
    <citation type="submission" date="2020-02" db="EMBL/GenBank/DDBJ databases">
        <title>Draft genome sequence of two Spirosoma agri KCTC 52727 and Spirosoma terrae KCTC 52035.</title>
        <authorList>
            <person name="Rojas J."/>
            <person name="Ambika Manirajan B."/>
            <person name="Suarez C."/>
            <person name="Ratering S."/>
            <person name="Schnell S."/>
        </authorList>
    </citation>
    <scope>NUCLEOTIDE SEQUENCE [LARGE SCALE GENOMIC DNA]</scope>
    <source>
        <strain evidence="4 5">KCTC 52035</strain>
    </source>
</reference>
<dbReference type="AlphaFoldDB" id="A0A6L9L4H5"/>
<dbReference type="EMBL" id="JAAFZH010000004">
    <property type="protein sequence ID" value="NDU95364.1"/>
    <property type="molecule type" value="Genomic_DNA"/>
</dbReference>
<dbReference type="GO" id="GO:0004789">
    <property type="term" value="F:thiamine-phosphate diphosphorylase activity"/>
    <property type="evidence" value="ECO:0007669"/>
    <property type="project" value="TreeGrafter"/>
</dbReference>
<dbReference type="InterPro" id="IPR036206">
    <property type="entry name" value="ThiamineP_synth_sf"/>
</dbReference>
<sequence>MAFQLIGIVDENRPYPSKKTLLALLANGLNYIYHRSATPVGLPTDSLYGQNQILLAAPAPDMVPPPYRWHLKEADRLRLSAQEDLKTHLPFSTSIHNLADWPALAGRVELVFYSPLFPSISKTGYAPTVPLDELARQVQAIRAKQHQDLPRLIGLGGIDATNVSQVRQAGFDGAALMGALWQNHDPVTALQQIKASISA</sequence>
<proteinExistence type="predicted"/>
<evidence type="ECO:0000256" key="2">
    <source>
        <dbReference type="ARBA" id="ARBA00022977"/>
    </source>
</evidence>
<accession>A0A6L9L4H5</accession>
<dbReference type="RefSeq" id="WP_163947237.1">
    <property type="nucleotide sequence ID" value="NZ_JAAFZH010000004.1"/>
</dbReference>
<keyword evidence="5" id="KW-1185">Reference proteome</keyword>
<dbReference type="PANTHER" id="PTHR20857">
    <property type="entry name" value="THIAMINE-PHOSPHATE PYROPHOSPHORYLASE"/>
    <property type="match status" value="1"/>
</dbReference>
<evidence type="ECO:0000259" key="3">
    <source>
        <dbReference type="Pfam" id="PF02581"/>
    </source>
</evidence>
<dbReference type="InterPro" id="IPR022998">
    <property type="entry name" value="ThiamineP_synth_TenI"/>
</dbReference>
<evidence type="ECO:0000313" key="4">
    <source>
        <dbReference type="EMBL" id="NDU95364.1"/>
    </source>
</evidence>
<dbReference type="InterPro" id="IPR013785">
    <property type="entry name" value="Aldolase_TIM"/>
</dbReference>
<dbReference type="SUPFAM" id="SSF51391">
    <property type="entry name" value="Thiamin phosphate synthase"/>
    <property type="match status" value="1"/>
</dbReference>
<dbReference type="CDD" id="cd00564">
    <property type="entry name" value="TMP_TenI"/>
    <property type="match status" value="1"/>
</dbReference>
<dbReference type="GO" id="GO:0005737">
    <property type="term" value="C:cytoplasm"/>
    <property type="evidence" value="ECO:0007669"/>
    <property type="project" value="TreeGrafter"/>
</dbReference>
<evidence type="ECO:0000256" key="1">
    <source>
        <dbReference type="ARBA" id="ARBA00004948"/>
    </source>
</evidence>
<organism evidence="4 5">
    <name type="scientific">Spirosoma terrae</name>
    <dbReference type="NCBI Taxonomy" id="1968276"/>
    <lineage>
        <taxon>Bacteria</taxon>
        <taxon>Pseudomonadati</taxon>
        <taxon>Bacteroidota</taxon>
        <taxon>Cytophagia</taxon>
        <taxon>Cytophagales</taxon>
        <taxon>Cytophagaceae</taxon>
        <taxon>Spirosoma</taxon>
    </lineage>
</organism>
<dbReference type="GO" id="GO:0009228">
    <property type="term" value="P:thiamine biosynthetic process"/>
    <property type="evidence" value="ECO:0007669"/>
    <property type="project" value="UniProtKB-KW"/>
</dbReference>
<dbReference type="Proteomes" id="UP000474175">
    <property type="component" value="Unassembled WGS sequence"/>
</dbReference>
<protein>
    <submittedName>
        <fullName evidence="4">Thiamine phosphate synthase</fullName>
    </submittedName>
</protein>